<gene>
    <name evidence="1" type="ORF">Z043_113950</name>
</gene>
<proteinExistence type="predicted"/>
<accession>A0A0P7V450</accession>
<dbReference type="EMBL" id="JARO02005038">
    <property type="protein sequence ID" value="KPP67458.1"/>
    <property type="molecule type" value="Genomic_DNA"/>
</dbReference>
<name>A0A0P7V450_SCLFO</name>
<dbReference type="Proteomes" id="UP000034805">
    <property type="component" value="Unassembled WGS sequence"/>
</dbReference>
<reference evidence="1 2" key="1">
    <citation type="submission" date="2015-08" db="EMBL/GenBank/DDBJ databases">
        <title>The genome of the Asian arowana (Scleropages formosus).</title>
        <authorList>
            <person name="Tan M.H."/>
            <person name="Gan H.M."/>
            <person name="Croft L.J."/>
            <person name="Austin C.M."/>
        </authorList>
    </citation>
    <scope>NUCLEOTIDE SEQUENCE [LARGE SCALE GENOMIC DNA]</scope>
    <source>
        <strain evidence="1">Aro1</strain>
    </source>
</reference>
<evidence type="ECO:0000313" key="2">
    <source>
        <dbReference type="Proteomes" id="UP000034805"/>
    </source>
</evidence>
<sequence>MRKAFKDTSQYVVGELAALESEQKQIDTRASRVEKRLRYLMDTGATCRLLSASRSVLCEFSTCGKKALCSVNGININGNCQRSQQPPSLGSCDKHILVGKPCPAVVASLSLWNPVLSHAEMPYMSGLC</sequence>
<dbReference type="AlphaFoldDB" id="A0A0P7V450"/>
<evidence type="ECO:0000313" key="1">
    <source>
        <dbReference type="EMBL" id="KPP67458.1"/>
    </source>
</evidence>
<protein>
    <submittedName>
        <fullName evidence="1">Uncharacterized protein</fullName>
    </submittedName>
</protein>
<organism evidence="1 2">
    <name type="scientific">Scleropages formosus</name>
    <name type="common">Asian bonytongue</name>
    <name type="synonym">Osteoglossum formosum</name>
    <dbReference type="NCBI Taxonomy" id="113540"/>
    <lineage>
        <taxon>Eukaryota</taxon>
        <taxon>Metazoa</taxon>
        <taxon>Chordata</taxon>
        <taxon>Craniata</taxon>
        <taxon>Vertebrata</taxon>
        <taxon>Euteleostomi</taxon>
        <taxon>Actinopterygii</taxon>
        <taxon>Neopterygii</taxon>
        <taxon>Teleostei</taxon>
        <taxon>Osteoglossocephala</taxon>
        <taxon>Osteoglossomorpha</taxon>
        <taxon>Osteoglossiformes</taxon>
        <taxon>Osteoglossidae</taxon>
        <taxon>Scleropages</taxon>
    </lineage>
</organism>
<comment type="caution">
    <text evidence="1">The sequence shown here is derived from an EMBL/GenBank/DDBJ whole genome shotgun (WGS) entry which is preliminary data.</text>
</comment>